<protein>
    <submittedName>
        <fullName evidence="1">Uncharacterized protein</fullName>
    </submittedName>
</protein>
<dbReference type="EMBL" id="ML120432">
    <property type="protein sequence ID" value="RPA94847.1"/>
    <property type="molecule type" value="Genomic_DNA"/>
</dbReference>
<gene>
    <name evidence="1" type="ORF">L873DRAFT_1386152</name>
</gene>
<organism evidence="1 2">
    <name type="scientific">Choiromyces venosus 120613-1</name>
    <dbReference type="NCBI Taxonomy" id="1336337"/>
    <lineage>
        <taxon>Eukaryota</taxon>
        <taxon>Fungi</taxon>
        <taxon>Dikarya</taxon>
        <taxon>Ascomycota</taxon>
        <taxon>Pezizomycotina</taxon>
        <taxon>Pezizomycetes</taxon>
        <taxon>Pezizales</taxon>
        <taxon>Tuberaceae</taxon>
        <taxon>Choiromyces</taxon>
    </lineage>
</organism>
<evidence type="ECO:0000313" key="1">
    <source>
        <dbReference type="EMBL" id="RPA94847.1"/>
    </source>
</evidence>
<dbReference type="Proteomes" id="UP000276215">
    <property type="component" value="Unassembled WGS sequence"/>
</dbReference>
<keyword evidence="2" id="KW-1185">Reference proteome</keyword>
<accession>A0A3N4JC37</accession>
<name>A0A3N4JC37_9PEZI</name>
<evidence type="ECO:0000313" key="2">
    <source>
        <dbReference type="Proteomes" id="UP000276215"/>
    </source>
</evidence>
<dbReference type="AlphaFoldDB" id="A0A3N4JC37"/>
<sequence>MKYRGSDRMAEIRRTKSKASCFFFLSFDSSFLFFPPPPVQANLVPRECPNFLQGARSRMIRGIRGSYEELLKEIVPTPNKFKKNESAIFVTTQFGLEHLQIAIFS</sequence>
<reference evidence="1 2" key="1">
    <citation type="journal article" date="2018" name="Nat. Ecol. Evol.">
        <title>Pezizomycetes genomes reveal the molecular basis of ectomycorrhizal truffle lifestyle.</title>
        <authorList>
            <person name="Murat C."/>
            <person name="Payen T."/>
            <person name="Noel B."/>
            <person name="Kuo A."/>
            <person name="Morin E."/>
            <person name="Chen J."/>
            <person name="Kohler A."/>
            <person name="Krizsan K."/>
            <person name="Balestrini R."/>
            <person name="Da Silva C."/>
            <person name="Montanini B."/>
            <person name="Hainaut M."/>
            <person name="Levati E."/>
            <person name="Barry K.W."/>
            <person name="Belfiori B."/>
            <person name="Cichocki N."/>
            <person name="Clum A."/>
            <person name="Dockter R.B."/>
            <person name="Fauchery L."/>
            <person name="Guy J."/>
            <person name="Iotti M."/>
            <person name="Le Tacon F."/>
            <person name="Lindquist E.A."/>
            <person name="Lipzen A."/>
            <person name="Malagnac F."/>
            <person name="Mello A."/>
            <person name="Molinier V."/>
            <person name="Miyauchi S."/>
            <person name="Poulain J."/>
            <person name="Riccioni C."/>
            <person name="Rubini A."/>
            <person name="Sitrit Y."/>
            <person name="Splivallo R."/>
            <person name="Traeger S."/>
            <person name="Wang M."/>
            <person name="Zifcakova L."/>
            <person name="Wipf D."/>
            <person name="Zambonelli A."/>
            <person name="Paolocci F."/>
            <person name="Nowrousian M."/>
            <person name="Ottonello S."/>
            <person name="Baldrian P."/>
            <person name="Spatafora J.W."/>
            <person name="Henrissat B."/>
            <person name="Nagy L.G."/>
            <person name="Aury J.M."/>
            <person name="Wincker P."/>
            <person name="Grigoriev I.V."/>
            <person name="Bonfante P."/>
            <person name="Martin F.M."/>
        </authorList>
    </citation>
    <scope>NUCLEOTIDE SEQUENCE [LARGE SCALE GENOMIC DNA]</scope>
    <source>
        <strain evidence="1 2">120613-1</strain>
    </source>
</reference>
<proteinExistence type="predicted"/>